<comment type="caution">
    <text evidence="1">The sequence shown here is derived from an EMBL/GenBank/DDBJ whole genome shotgun (WGS) entry which is preliminary data.</text>
</comment>
<name>A0AAE3ZWL8_9ACTN</name>
<reference evidence="1 2" key="1">
    <citation type="submission" date="2023-07" db="EMBL/GenBank/DDBJ databases">
        <title>Sequencing the genomes of 1000 actinobacteria strains.</title>
        <authorList>
            <person name="Klenk H.-P."/>
        </authorList>
    </citation>
    <scope>NUCLEOTIDE SEQUENCE [LARGE SCALE GENOMIC DNA]</scope>
    <source>
        <strain evidence="1 2">DSM 44711</strain>
    </source>
</reference>
<gene>
    <name evidence="1" type="ORF">J2S44_007386</name>
</gene>
<dbReference type="RefSeq" id="WP_310424070.1">
    <property type="nucleotide sequence ID" value="NZ_JAVDYC010000001.1"/>
</dbReference>
<protein>
    <submittedName>
        <fullName evidence="1">Uncharacterized protein</fullName>
    </submittedName>
</protein>
<dbReference type="Proteomes" id="UP001183629">
    <property type="component" value="Unassembled WGS sequence"/>
</dbReference>
<dbReference type="EMBL" id="JAVDYC010000001">
    <property type="protein sequence ID" value="MDR7327136.1"/>
    <property type="molecule type" value="Genomic_DNA"/>
</dbReference>
<proteinExistence type="predicted"/>
<keyword evidence="2" id="KW-1185">Reference proteome</keyword>
<accession>A0AAE3ZWL8</accession>
<organism evidence="1 2">
    <name type="scientific">Catenuloplanes niger</name>
    <dbReference type="NCBI Taxonomy" id="587534"/>
    <lineage>
        <taxon>Bacteria</taxon>
        <taxon>Bacillati</taxon>
        <taxon>Actinomycetota</taxon>
        <taxon>Actinomycetes</taxon>
        <taxon>Micromonosporales</taxon>
        <taxon>Micromonosporaceae</taxon>
        <taxon>Catenuloplanes</taxon>
    </lineage>
</organism>
<evidence type="ECO:0000313" key="1">
    <source>
        <dbReference type="EMBL" id="MDR7327136.1"/>
    </source>
</evidence>
<evidence type="ECO:0000313" key="2">
    <source>
        <dbReference type="Proteomes" id="UP001183629"/>
    </source>
</evidence>
<sequence length="211" mass="22148">MRIRKQVRANRHRDLRADLTALRTGLAAAHTDLTALRAGLDAARTELAVLRTTLGAPVSAGPAADDAVARYLAWRSGPLVRTGKALARRAGTAASAEQPVRWRGAAMRALCEVLLDPSTEATDRHRLVGEVVTDLLGDTAWRNDADLIRALIDVRDTAAPLAGAIRAGEWDWPSPGAPIAGHDVLPGSDGTHVALVVAPGLRTAPPLVVAG</sequence>
<dbReference type="AlphaFoldDB" id="A0AAE3ZWL8"/>